<dbReference type="AlphaFoldDB" id="A0A8S9YQH6"/>
<accession>A0A8S9YQH6</accession>
<dbReference type="Proteomes" id="UP000822476">
    <property type="component" value="Unassembled WGS sequence"/>
</dbReference>
<sequence length="55" mass="6305">MLFSAVSSTLNFLWSFKIVFIFRKYSSLVMTTTPQPLSALRNTRCCMSVSSFMAR</sequence>
<evidence type="ECO:0000313" key="1">
    <source>
        <dbReference type="EMBL" id="KAF7257209.1"/>
    </source>
</evidence>
<comment type="caution">
    <text evidence="1">The sequence shown here is derived from an EMBL/GenBank/DDBJ whole genome shotgun (WGS) entry which is preliminary data.</text>
</comment>
<evidence type="ECO:0000313" key="2">
    <source>
        <dbReference type="Proteomes" id="UP000822476"/>
    </source>
</evidence>
<keyword evidence="2" id="KW-1185">Reference proteome</keyword>
<reference evidence="1" key="1">
    <citation type="submission" date="2019-07" db="EMBL/GenBank/DDBJ databases">
        <title>Annotation for the trematode Paragonimus miyazaki's.</title>
        <authorList>
            <person name="Choi Y.-J."/>
        </authorList>
    </citation>
    <scope>NUCLEOTIDE SEQUENCE</scope>
    <source>
        <strain evidence="1">Japan</strain>
    </source>
</reference>
<name>A0A8S9YQH6_9TREM</name>
<organism evidence="1 2">
    <name type="scientific">Paragonimus skrjabini miyazakii</name>
    <dbReference type="NCBI Taxonomy" id="59628"/>
    <lineage>
        <taxon>Eukaryota</taxon>
        <taxon>Metazoa</taxon>
        <taxon>Spiralia</taxon>
        <taxon>Lophotrochozoa</taxon>
        <taxon>Platyhelminthes</taxon>
        <taxon>Trematoda</taxon>
        <taxon>Digenea</taxon>
        <taxon>Plagiorchiida</taxon>
        <taxon>Troglotremata</taxon>
        <taxon>Troglotrematidae</taxon>
        <taxon>Paragonimus</taxon>
    </lineage>
</organism>
<gene>
    <name evidence="1" type="ORF">EG68_05573</name>
</gene>
<dbReference type="EMBL" id="JTDE01002550">
    <property type="protein sequence ID" value="KAF7257209.1"/>
    <property type="molecule type" value="Genomic_DNA"/>
</dbReference>
<protein>
    <submittedName>
        <fullName evidence="1">Uncharacterized protein</fullName>
    </submittedName>
</protein>
<proteinExistence type="predicted"/>